<sequence>MTNLMSVQNQRVSPNKNKENQFIGFRLLTKKKEKPRFFLLFHQSEPSFGKAFLCAGSELPGPEF</sequence>
<keyword evidence="2" id="KW-1185">Reference proteome</keyword>
<dbReference type="AlphaFoldDB" id="A0A1B7KYN7"/>
<reference evidence="2" key="1">
    <citation type="submission" date="2016-05" db="EMBL/GenBank/DDBJ databases">
        <authorList>
            <person name="Behera P."/>
            <person name="Vaishampayan P."/>
            <person name="Singh N."/>
            <person name="Raina V."/>
            <person name="Suar M."/>
            <person name="Pattnaik A."/>
            <person name="Rastogi G."/>
        </authorList>
    </citation>
    <scope>NUCLEOTIDE SEQUENCE [LARGE SCALE GENOMIC DNA]</scope>
    <source>
        <strain evidence="2">MP23</strain>
    </source>
</reference>
<dbReference type="Proteomes" id="UP000078225">
    <property type="component" value="Unassembled WGS sequence"/>
</dbReference>
<evidence type="ECO:0000313" key="1">
    <source>
        <dbReference type="EMBL" id="OAT75164.1"/>
    </source>
</evidence>
<gene>
    <name evidence="1" type="ORF">A9B99_16755</name>
</gene>
<dbReference type="EMBL" id="LYRP01000049">
    <property type="protein sequence ID" value="OAT75164.1"/>
    <property type="molecule type" value="Genomic_DNA"/>
</dbReference>
<proteinExistence type="predicted"/>
<accession>A0A1B7KYN7</accession>
<organism evidence="1 2">
    <name type="scientific">Mangrovibacter phragmitis</name>
    <dbReference type="NCBI Taxonomy" id="1691903"/>
    <lineage>
        <taxon>Bacteria</taxon>
        <taxon>Pseudomonadati</taxon>
        <taxon>Pseudomonadota</taxon>
        <taxon>Gammaproteobacteria</taxon>
        <taxon>Enterobacterales</taxon>
        <taxon>Enterobacteriaceae</taxon>
        <taxon>Mangrovibacter</taxon>
    </lineage>
</organism>
<comment type="caution">
    <text evidence="1">The sequence shown here is derived from an EMBL/GenBank/DDBJ whole genome shotgun (WGS) entry which is preliminary data.</text>
</comment>
<name>A0A1B7KYN7_9ENTR</name>
<protein>
    <submittedName>
        <fullName evidence="1">Uncharacterized protein</fullName>
    </submittedName>
</protein>
<evidence type="ECO:0000313" key="2">
    <source>
        <dbReference type="Proteomes" id="UP000078225"/>
    </source>
</evidence>